<dbReference type="AlphaFoldDB" id="A0A6J6SXD8"/>
<protein>
    <submittedName>
        <fullName evidence="2">Unannotated protein</fullName>
    </submittedName>
</protein>
<dbReference type="InterPro" id="IPR025164">
    <property type="entry name" value="Toastrack_DUF4097"/>
</dbReference>
<feature type="domain" description="DUF4097" evidence="1">
    <location>
        <begin position="22"/>
        <end position="205"/>
    </location>
</feature>
<organism evidence="2">
    <name type="scientific">freshwater metagenome</name>
    <dbReference type="NCBI Taxonomy" id="449393"/>
    <lineage>
        <taxon>unclassified sequences</taxon>
        <taxon>metagenomes</taxon>
        <taxon>ecological metagenomes</taxon>
    </lineage>
</organism>
<sequence>MPRYELTPTDPASLYVEIGRGDVRVTCRDADAEPTGATVTVEGRDAERVDVHDRDGQVSVLAPRGGLLSAFDSPLHVSVELPAGSNVAVKLGSADVAVSGPAGAVRLRTGSGDVRIESTAAPGTIDCGSGDVRIGRAQAELAIRTGSGDVLVDEATDELAVSTGSGDVHVARADARVVVKSGSGDLRVDRTSADVGFTSGSGSVVVGATGRGRVTAKSASGDVRVGVPAGTPVWTDISSLTGRIHSALGSTGQPAEGQDHVEVRATTVSGNVSLVEA</sequence>
<dbReference type="Gene3D" id="2.160.20.120">
    <property type="match status" value="1"/>
</dbReference>
<accession>A0A6J6SXD8</accession>
<gene>
    <name evidence="2" type="ORF">UFOPK2761_01148</name>
</gene>
<evidence type="ECO:0000313" key="2">
    <source>
        <dbReference type="EMBL" id="CAB4739395.1"/>
    </source>
</evidence>
<dbReference type="Pfam" id="PF13349">
    <property type="entry name" value="DUF4097"/>
    <property type="match status" value="1"/>
</dbReference>
<proteinExistence type="predicted"/>
<name>A0A6J6SXD8_9ZZZZ</name>
<dbReference type="EMBL" id="CAEZYQ010000007">
    <property type="protein sequence ID" value="CAB4739395.1"/>
    <property type="molecule type" value="Genomic_DNA"/>
</dbReference>
<evidence type="ECO:0000259" key="1">
    <source>
        <dbReference type="Pfam" id="PF13349"/>
    </source>
</evidence>
<reference evidence="2" key="1">
    <citation type="submission" date="2020-05" db="EMBL/GenBank/DDBJ databases">
        <authorList>
            <person name="Chiriac C."/>
            <person name="Salcher M."/>
            <person name="Ghai R."/>
            <person name="Kavagutti S V."/>
        </authorList>
    </citation>
    <scope>NUCLEOTIDE SEQUENCE</scope>
</reference>